<reference evidence="2 3" key="1">
    <citation type="submission" date="2016-08" db="EMBL/GenBank/DDBJ databases">
        <authorList>
            <person name="Seilhamer J.J."/>
        </authorList>
    </citation>
    <scope>NUCLEOTIDE SEQUENCE [LARGE SCALE GENOMIC DNA]</scope>
    <source>
        <strain evidence="2 3">P1-7</strain>
    </source>
</reference>
<sequence>MAIKPKIDFTRFSYAIQQKMNVMNAVMLRDMRTRFFNHGLGFLVQSLWPLSHMIVLLTLYNFAGRSAPFGDSLNVFFATGLVPTLSFMYISRFMSLSVVLNKPMLSFPAVTVTDILFARALLEIIAGALTLLLIIIVLWCTGANPTPVDPAQAVLCYLSTVLLAVGVGTLAGVLVMMFELFVTVYALLCILFYISSGTLFVANQLPSSLAVPLSYSPLIQSVEWMRTAYFENYSDSLVNRGYLVIFGLTCLLLGLGLERLFRRRIMEG</sequence>
<dbReference type="GO" id="GO:0140359">
    <property type="term" value="F:ABC-type transporter activity"/>
    <property type="evidence" value="ECO:0007669"/>
    <property type="project" value="InterPro"/>
</dbReference>
<dbReference type="PRINTS" id="PR00164">
    <property type="entry name" value="ABC2TRNSPORT"/>
</dbReference>
<evidence type="ECO:0000313" key="3">
    <source>
        <dbReference type="Proteomes" id="UP000199205"/>
    </source>
</evidence>
<evidence type="ECO:0000313" key="2">
    <source>
        <dbReference type="EMBL" id="SCB50950.1"/>
    </source>
</evidence>
<dbReference type="AlphaFoldDB" id="A0A1C3XF92"/>
<accession>A0A1C3XF92</accession>
<keyword evidence="1" id="KW-0812">Transmembrane</keyword>
<name>A0A1C3XF92_9HYPH</name>
<gene>
    <name evidence="2" type="ORF">GA0061101_1363</name>
</gene>
<feature type="transmembrane region" description="Helical" evidence="1">
    <location>
        <begin position="182"/>
        <end position="202"/>
    </location>
</feature>
<dbReference type="Proteomes" id="UP000199205">
    <property type="component" value="Unassembled WGS sequence"/>
</dbReference>
<dbReference type="EMBL" id="FMAF01000036">
    <property type="protein sequence ID" value="SCB50950.1"/>
    <property type="molecule type" value="Genomic_DNA"/>
</dbReference>
<feature type="transmembrane region" description="Helical" evidence="1">
    <location>
        <begin position="75"/>
        <end position="95"/>
    </location>
</feature>
<evidence type="ECO:0000256" key="1">
    <source>
        <dbReference type="SAM" id="Phobius"/>
    </source>
</evidence>
<feature type="transmembrane region" description="Helical" evidence="1">
    <location>
        <begin position="151"/>
        <end position="175"/>
    </location>
</feature>
<dbReference type="GO" id="GO:0043190">
    <property type="term" value="C:ATP-binding cassette (ABC) transporter complex"/>
    <property type="evidence" value="ECO:0007669"/>
    <property type="project" value="InterPro"/>
</dbReference>
<dbReference type="InterPro" id="IPR000412">
    <property type="entry name" value="ABC_2_transport"/>
</dbReference>
<proteinExistence type="predicted"/>
<keyword evidence="1" id="KW-1133">Transmembrane helix</keyword>
<protein>
    <submittedName>
        <fullName evidence="2">Capsular polysaccharide transport system permease protein</fullName>
    </submittedName>
</protein>
<organism evidence="2 3">
    <name type="scientific">Rhizobium lusitanum</name>
    <dbReference type="NCBI Taxonomy" id="293958"/>
    <lineage>
        <taxon>Bacteria</taxon>
        <taxon>Pseudomonadati</taxon>
        <taxon>Pseudomonadota</taxon>
        <taxon>Alphaproteobacteria</taxon>
        <taxon>Hyphomicrobiales</taxon>
        <taxon>Rhizobiaceae</taxon>
        <taxon>Rhizobium/Agrobacterium group</taxon>
        <taxon>Rhizobium</taxon>
    </lineage>
</organism>
<feature type="transmembrane region" description="Helical" evidence="1">
    <location>
        <begin position="116"/>
        <end position="139"/>
    </location>
</feature>
<feature type="transmembrane region" description="Helical" evidence="1">
    <location>
        <begin position="241"/>
        <end position="261"/>
    </location>
</feature>
<keyword evidence="1" id="KW-0472">Membrane</keyword>
<dbReference type="RefSeq" id="WP_245297637.1">
    <property type="nucleotide sequence ID" value="NZ_FMAF01000036.1"/>
</dbReference>
<feature type="transmembrane region" description="Helical" evidence="1">
    <location>
        <begin position="39"/>
        <end position="63"/>
    </location>
</feature>